<keyword evidence="6" id="KW-0378">Hydrolase</keyword>
<gene>
    <name evidence="13" type="ORF">SAMN05443668_103613</name>
</gene>
<keyword evidence="4 11" id="KW-0812">Transmembrane</keyword>
<feature type="transmembrane region" description="Helical" evidence="11">
    <location>
        <begin position="646"/>
        <end position="670"/>
    </location>
</feature>
<dbReference type="EMBL" id="FRCS01000003">
    <property type="protein sequence ID" value="SHN19990.1"/>
    <property type="molecule type" value="Genomic_DNA"/>
</dbReference>
<reference evidence="13 14" key="1">
    <citation type="submission" date="2016-11" db="EMBL/GenBank/DDBJ databases">
        <authorList>
            <person name="Jaros S."/>
            <person name="Januszkiewicz K."/>
            <person name="Wedrychowicz H."/>
        </authorList>
    </citation>
    <scope>NUCLEOTIDE SEQUENCE [LARGE SCALE GENOMIC DNA]</scope>
    <source>
        <strain evidence="13 14">DSM 46144</strain>
    </source>
</reference>
<dbReference type="Gene3D" id="3.30.2010.10">
    <property type="entry name" value="Metalloproteases ('zincins'), catalytic domain"/>
    <property type="match status" value="1"/>
</dbReference>
<organism evidence="13 14">
    <name type="scientific">Cryptosporangium aurantiacum</name>
    <dbReference type="NCBI Taxonomy" id="134849"/>
    <lineage>
        <taxon>Bacteria</taxon>
        <taxon>Bacillati</taxon>
        <taxon>Actinomycetota</taxon>
        <taxon>Actinomycetes</taxon>
        <taxon>Cryptosporangiales</taxon>
        <taxon>Cryptosporangiaceae</taxon>
        <taxon>Cryptosporangium</taxon>
    </lineage>
</organism>
<keyword evidence="3" id="KW-0645">Protease</keyword>
<keyword evidence="7" id="KW-0862">Zinc</keyword>
<dbReference type="AlphaFoldDB" id="A0A1M7PRG7"/>
<feature type="transmembrane region" description="Helical" evidence="11">
    <location>
        <begin position="312"/>
        <end position="337"/>
    </location>
</feature>
<keyword evidence="9" id="KW-0482">Metalloprotease</keyword>
<feature type="transmembrane region" description="Helical" evidence="11">
    <location>
        <begin position="12"/>
        <end position="30"/>
    </location>
</feature>
<protein>
    <submittedName>
        <fullName evidence="13">Peptidase family M48</fullName>
    </submittedName>
</protein>
<dbReference type="Proteomes" id="UP000184440">
    <property type="component" value="Unassembled WGS sequence"/>
</dbReference>
<name>A0A1M7PRG7_9ACTN</name>
<sequence length="687" mass="70968">MLAYPAPTSGQAAVLIAALLCVGLFCGQLLHNEWFGERYVARTQACLLRALDQSVLVDGAGMMPRSQSAYFDCVAPAERLLGAFRIGGAAGLGIASVAGIYVLLAWKRRRQRLCPTDHRAAPAVTLVTQLAARLGVRRVPRLLISARIRDPFSTGTPGRTYLVLPVGLLTGLRKPGFNPAALCHELAHVRHRDVVVSHLAKSLGWIVAPVLLLSVLGVLLGGEPGLATNITVRAVLLMLLAVLVGRSLLRAREFDADLRAASVCGPSRVAEALQRNSGSAAEPRHRLVSNHPRAAERVAVLSEPGRYGQYSFLAALPVAFFAALAVDPVTATAVSLFMGVPVLGALSNAAGALVVGPFIGATLGLGLWRQALVARTTFGPGTSVGGASAAAGVFVGTLLGNLVSVAQTAVTWPVLADRLPALALYASGLAGATLLAAGVAALWADAAPRFRRARASWTTAVVLAGALYIVTIWLGGRGRVAGTRGFDAVLTFAAHDVRLWIPPALLLGALALAALWASACWRTRPWPSWAVESGQPAAGAPTPLTRLPLMILTGCASGALGGLALVAYRLLAGPAAPGEQLIRFHLFLWAAGLCGAIAGLLHAFVRGPAGFGEALIVCVFGSTTACLCMMVGILGPNIGIVEPGLALHGIVVALGAGLVGLAVLGPLLVVSPAQWRSVRALSAERPG</sequence>
<evidence type="ECO:0000256" key="10">
    <source>
        <dbReference type="ARBA" id="ARBA00023136"/>
    </source>
</evidence>
<evidence type="ECO:0000256" key="7">
    <source>
        <dbReference type="ARBA" id="ARBA00022833"/>
    </source>
</evidence>
<evidence type="ECO:0000256" key="1">
    <source>
        <dbReference type="ARBA" id="ARBA00001947"/>
    </source>
</evidence>
<feature type="transmembrane region" description="Helical" evidence="11">
    <location>
        <begin position="226"/>
        <end position="249"/>
    </location>
</feature>
<feature type="transmembrane region" description="Helical" evidence="11">
    <location>
        <begin position="455"/>
        <end position="476"/>
    </location>
</feature>
<keyword evidence="2" id="KW-1003">Cell membrane</keyword>
<evidence type="ECO:0000256" key="11">
    <source>
        <dbReference type="SAM" id="Phobius"/>
    </source>
</evidence>
<evidence type="ECO:0000256" key="9">
    <source>
        <dbReference type="ARBA" id="ARBA00023049"/>
    </source>
</evidence>
<dbReference type="InterPro" id="IPR050083">
    <property type="entry name" value="HtpX_protease"/>
</dbReference>
<evidence type="ECO:0000256" key="2">
    <source>
        <dbReference type="ARBA" id="ARBA00022475"/>
    </source>
</evidence>
<feature type="transmembrane region" description="Helical" evidence="11">
    <location>
        <begin position="422"/>
        <end position="443"/>
    </location>
</feature>
<keyword evidence="14" id="KW-1185">Reference proteome</keyword>
<feature type="transmembrane region" description="Helical" evidence="11">
    <location>
        <begin position="202"/>
        <end position="220"/>
    </location>
</feature>
<dbReference type="GO" id="GO:0006508">
    <property type="term" value="P:proteolysis"/>
    <property type="evidence" value="ECO:0007669"/>
    <property type="project" value="UniProtKB-KW"/>
</dbReference>
<evidence type="ECO:0000256" key="5">
    <source>
        <dbReference type="ARBA" id="ARBA00022723"/>
    </source>
</evidence>
<evidence type="ECO:0000313" key="14">
    <source>
        <dbReference type="Proteomes" id="UP000184440"/>
    </source>
</evidence>
<dbReference type="STRING" id="134849.SAMN05443668_103613"/>
<evidence type="ECO:0000256" key="3">
    <source>
        <dbReference type="ARBA" id="ARBA00022670"/>
    </source>
</evidence>
<evidence type="ECO:0000256" key="6">
    <source>
        <dbReference type="ARBA" id="ARBA00022801"/>
    </source>
</evidence>
<feature type="transmembrane region" description="Helical" evidence="11">
    <location>
        <begin position="584"/>
        <end position="605"/>
    </location>
</feature>
<evidence type="ECO:0000256" key="4">
    <source>
        <dbReference type="ARBA" id="ARBA00022692"/>
    </source>
</evidence>
<feature type="transmembrane region" description="Helical" evidence="11">
    <location>
        <begin position="349"/>
        <end position="368"/>
    </location>
</feature>
<feature type="transmembrane region" description="Helical" evidence="11">
    <location>
        <begin position="86"/>
        <end position="106"/>
    </location>
</feature>
<dbReference type="GO" id="GO:0046872">
    <property type="term" value="F:metal ion binding"/>
    <property type="evidence" value="ECO:0007669"/>
    <property type="project" value="UniProtKB-KW"/>
</dbReference>
<dbReference type="InterPro" id="IPR001915">
    <property type="entry name" value="Peptidase_M48"/>
</dbReference>
<accession>A0A1M7PRG7</accession>
<keyword evidence="10 11" id="KW-0472">Membrane</keyword>
<comment type="cofactor">
    <cofactor evidence="1">
        <name>Zn(2+)</name>
        <dbReference type="ChEBI" id="CHEBI:29105"/>
    </cofactor>
</comment>
<dbReference type="Pfam" id="PF01435">
    <property type="entry name" value="Peptidase_M48"/>
    <property type="match status" value="1"/>
</dbReference>
<evidence type="ECO:0000313" key="13">
    <source>
        <dbReference type="EMBL" id="SHN19990.1"/>
    </source>
</evidence>
<feature type="transmembrane region" description="Helical" evidence="11">
    <location>
        <begin position="389"/>
        <end position="410"/>
    </location>
</feature>
<dbReference type="PANTHER" id="PTHR43221:SF2">
    <property type="entry name" value="PROTEASE HTPX HOMOLOG"/>
    <property type="match status" value="1"/>
</dbReference>
<evidence type="ECO:0000256" key="8">
    <source>
        <dbReference type="ARBA" id="ARBA00022989"/>
    </source>
</evidence>
<keyword evidence="5" id="KW-0479">Metal-binding</keyword>
<feature type="transmembrane region" description="Helical" evidence="11">
    <location>
        <begin position="549"/>
        <end position="572"/>
    </location>
</feature>
<evidence type="ECO:0000259" key="12">
    <source>
        <dbReference type="Pfam" id="PF01435"/>
    </source>
</evidence>
<dbReference type="GO" id="GO:0004222">
    <property type="term" value="F:metalloendopeptidase activity"/>
    <property type="evidence" value="ECO:0007669"/>
    <property type="project" value="InterPro"/>
</dbReference>
<feature type="domain" description="Peptidase M48" evidence="12">
    <location>
        <begin position="148"/>
        <end position="303"/>
    </location>
</feature>
<proteinExistence type="predicted"/>
<dbReference type="PANTHER" id="PTHR43221">
    <property type="entry name" value="PROTEASE HTPX"/>
    <property type="match status" value="1"/>
</dbReference>
<keyword evidence="8 11" id="KW-1133">Transmembrane helix</keyword>
<feature type="transmembrane region" description="Helical" evidence="11">
    <location>
        <begin position="614"/>
        <end position="634"/>
    </location>
</feature>
<feature type="transmembrane region" description="Helical" evidence="11">
    <location>
        <begin position="499"/>
        <end position="519"/>
    </location>
</feature>